<dbReference type="Proteomes" id="UP000464657">
    <property type="component" value="Chromosome"/>
</dbReference>
<dbReference type="EMBL" id="CP019288">
    <property type="protein sequence ID" value="QHI35371.1"/>
    <property type="molecule type" value="Genomic_DNA"/>
</dbReference>
<dbReference type="GO" id="GO:0006081">
    <property type="term" value="P:aldehyde metabolic process"/>
    <property type="evidence" value="ECO:0007669"/>
    <property type="project" value="InterPro"/>
</dbReference>
<reference evidence="9 10" key="1">
    <citation type="journal article" date="2013" name="Int. J. Syst. Evol. Microbiol.">
        <title>Kordia antarctica sp. nov., isolated from Antarctic seawater.</title>
        <authorList>
            <person name="Baek K."/>
            <person name="Choi A."/>
            <person name="Kang I."/>
            <person name="Lee K."/>
            <person name="Cho J.C."/>
        </authorList>
    </citation>
    <scope>NUCLEOTIDE SEQUENCE [LARGE SCALE GENOMIC DNA]</scope>
    <source>
        <strain evidence="9 10">IMCC3317</strain>
    </source>
</reference>
<evidence type="ECO:0000256" key="4">
    <source>
        <dbReference type="PIRNR" id="PIRNR036492"/>
    </source>
</evidence>
<keyword evidence="10" id="KW-1185">Reference proteome</keyword>
<dbReference type="PANTHER" id="PTHR43570">
    <property type="entry name" value="ALDEHYDE DEHYDROGENASE"/>
    <property type="match status" value="1"/>
</dbReference>
<evidence type="ECO:0000313" key="10">
    <source>
        <dbReference type="Proteomes" id="UP000464657"/>
    </source>
</evidence>
<proteinExistence type="inferred from homology"/>
<dbReference type="Gene3D" id="3.40.309.10">
    <property type="entry name" value="Aldehyde Dehydrogenase, Chain A, domain 2"/>
    <property type="match status" value="1"/>
</dbReference>
<protein>
    <recommendedName>
        <fullName evidence="4">Aldehyde dehydrogenase</fullName>
    </recommendedName>
</protein>
<comment type="similarity">
    <text evidence="1 4 7">Belongs to the aldehyde dehydrogenase family.</text>
</comment>
<dbReference type="AlphaFoldDB" id="A0A7L4ZFZ8"/>
<dbReference type="FunFam" id="3.40.605.10:FF:000004">
    <property type="entry name" value="Aldehyde dehydrogenase"/>
    <property type="match status" value="1"/>
</dbReference>
<keyword evidence="2 4" id="KW-0560">Oxidoreductase</keyword>
<dbReference type="InterPro" id="IPR016161">
    <property type="entry name" value="Ald_DH/histidinol_DH"/>
</dbReference>
<evidence type="ECO:0000313" key="9">
    <source>
        <dbReference type="EMBL" id="QHI35371.1"/>
    </source>
</evidence>
<evidence type="ECO:0000256" key="3">
    <source>
        <dbReference type="ARBA" id="ARBA00023027"/>
    </source>
</evidence>
<dbReference type="SUPFAM" id="SSF53720">
    <property type="entry name" value="ALDH-like"/>
    <property type="match status" value="1"/>
</dbReference>
<evidence type="ECO:0000256" key="5">
    <source>
        <dbReference type="PIRSR" id="PIRSR036492-1"/>
    </source>
</evidence>
<dbReference type="InterPro" id="IPR016160">
    <property type="entry name" value="Ald_DH_CS_CYS"/>
</dbReference>
<dbReference type="Gene3D" id="3.40.605.10">
    <property type="entry name" value="Aldehyde Dehydrogenase, Chain A, domain 1"/>
    <property type="match status" value="1"/>
</dbReference>
<feature type="active site" evidence="5">
    <location>
        <position position="245"/>
    </location>
</feature>
<dbReference type="PIRSF" id="PIRSF036492">
    <property type="entry name" value="ALDH"/>
    <property type="match status" value="1"/>
</dbReference>
<dbReference type="RefSeq" id="WP_160128116.1">
    <property type="nucleotide sequence ID" value="NZ_CP019288.1"/>
</dbReference>
<dbReference type="FunFam" id="3.40.309.10:FF:000003">
    <property type="entry name" value="Aldehyde dehydrogenase"/>
    <property type="match status" value="1"/>
</dbReference>
<keyword evidence="3" id="KW-0520">NAD</keyword>
<evidence type="ECO:0000259" key="8">
    <source>
        <dbReference type="Pfam" id="PF00171"/>
    </source>
</evidence>
<accession>A0A7L4ZFZ8</accession>
<dbReference type="GO" id="GO:0005737">
    <property type="term" value="C:cytoplasm"/>
    <property type="evidence" value="ECO:0007669"/>
    <property type="project" value="TreeGrafter"/>
</dbReference>
<name>A0A7L4ZFZ8_9FLAO</name>
<evidence type="ECO:0000256" key="1">
    <source>
        <dbReference type="ARBA" id="ARBA00009986"/>
    </source>
</evidence>
<evidence type="ECO:0000256" key="2">
    <source>
        <dbReference type="ARBA" id="ARBA00023002"/>
    </source>
</evidence>
<evidence type="ECO:0000256" key="6">
    <source>
        <dbReference type="PROSITE-ProRule" id="PRU10007"/>
    </source>
</evidence>
<dbReference type="PROSITE" id="PS00687">
    <property type="entry name" value="ALDEHYDE_DEHYDR_GLU"/>
    <property type="match status" value="1"/>
</dbReference>
<feature type="active site" evidence="5 6">
    <location>
        <position position="211"/>
    </location>
</feature>
<dbReference type="GO" id="GO:0004029">
    <property type="term" value="F:aldehyde dehydrogenase (NAD+) activity"/>
    <property type="evidence" value="ECO:0007669"/>
    <property type="project" value="TreeGrafter"/>
</dbReference>
<dbReference type="PROSITE" id="PS00070">
    <property type="entry name" value="ALDEHYDE_DEHYDR_CYS"/>
    <property type="match status" value="1"/>
</dbReference>
<dbReference type="InterPro" id="IPR029510">
    <property type="entry name" value="Ald_DH_CS_GLU"/>
</dbReference>
<dbReference type="InterPro" id="IPR015590">
    <property type="entry name" value="Aldehyde_DH_dom"/>
</dbReference>
<dbReference type="OrthoDB" id="9762913at2"/>
<sequence>MEYNCSEIVQAQKEFFNTRRTQNIYYRKNVLKKLLKEVKKRENDICDALYADFKKPKFEAVISETSIVISELKLTIKNMKSWARPKRVLPALLNFPSKDRIHSEPYGTTLIIAPWNYPYQLALAPLIGAVAAGNTVVLKPSELTPNTSKIVEEIISEVFDENHVKVVQGGVEISQELLAQRWDYIFFTGSVHVGKIIAKAAAPNLTSVTLELGGKNPCIVDLHSDFKLTAKRIVWGKFLNAGQTCIAPDYLIVHAQAKFDFTKVLIEEIKTMYGENPEVSEDYARIINEKNFDRLTTMLKDENVLHGGTTTKDDLYIAPTILDEPAFDSEAMKDEIFGPILPIQVYSTLEDISTIIAKYEKPLALYVFSKDKKFANRMIETHSFGGGAINDTVTHFLNHRMPFGGVGNSGIGSYHGKGSFNAFSHQKSITNKATWLDIPIRYAPYKGKLKFLKFFLKYF</sequence>
<dbReference type="InterPro" id="IPR016163">
    <property type="entry name" value="Ald_DH_C"/>
</dbReference>
<evidence type="ECO:0000256" key="7">
    <source>
        <dbReference type="RuleBase" id="RU003345"/>
    </source>
</evidence>
<gene>
    <name evidence="9" type="primary">alkH</name>
    <name evidence="9" type="ORF">IMCC3317_07170</name>
</gene>
<dbReference type="InterPro" id="IPR012394">
    <property type="entry name" value="Aldehyde_DH_NAD(P)"/>
</dbReference>
<organism evidence="9 10">
    <name type="scientific">Kordia antarctica</name>
    <dbReference type="NCBI Taxonomy" id="1218801"/>
    <lineage>
        <taxon>Bacteria</taxon>
        <taxon>Pseudomonadati</taxon>
        <taxon>Bacteroidota</taxon>
        <taxon>Flavobacteriia</taxon>
        <taxon>Flavobacteriales</taxon>
        <taxon>Flavobacteriaceae</taxon>
        <taxon>Kordia</taxon>
    </lineage>
</organism>
<dbReference type="Pfam" id="PF00171">
    <property type="entry name" value="Aldedh"/>
    <property type="match status" value="1"/>
</dbReference>
<dbReference type="CDD" id="cd07136">
    <property type="entry name" value="ALDH_YwdH-P39616"/>
    <property type="match status" value="1"/>
</dbReference>
<dbReference type="InterPro" id="IPR016162">
    <property type="entry name" value="Ald_DH_N"/>
</dbReference>
<dbReference type="KEGG" id="kan:IMCC3317_07170"/>
<dbReference type="PANTHER" id="PTHR43570:SF16">
    <property type="entry name" value="ALDEHYDE DEHYDROGENASE TYPE III, ISOFORM Q"/>
    <property type="match status" value="1"/>
</dbReference>
<feature type="domain" description="Aldehyde dehydrogenase" evidence="8">
    <location>
        <begin position="6"/>
        <end position="429"/>
    </location>
</feature>